<reference evidence="2 3" key="1">
    <citation type="submission" date="2024-10" db="EMBL/GenBank/DDBJ databases">
        <title>The Natural Products Discovery Center: Release of the First 8490 Sequenced Strains for Exploring Actinobacteria Biosynthetic Diversity.</title>
        <authorList>
            <person name="Kalkreuter E."/>
            <person name="Kautsar S.A."/>
            <person name="Yang D."/>
            <person name="Bader C.D."/>
            <person name="Teijaro C.N."/>
            <person name="Fluegel L."/>
            <person name="Davis C.M."/>
            <person name="Simpson J.R."/>
            <person name="Lauterbach L."/>
            <person name="Steele A.D."/>
            <person name="Gui C."/>
            <person name="Meng S."/>
            <person name="Li G."/>
            <person name="Viehrig K."/>
            <person name="Ye F."/>
            <person name="Su P."/>
            <person name="Kiefer A.F."/>
            <person name="Nichols A."/>
            <person name="Cepeda A.J."/>
            <person name="Yan W."/>
            <person name="Fan B."/>
            <person name="Jiang Y."/>
            <person name="Adhikari A."/>
            <person name="Zheng C.-J."/>
            <person name="Schuster L."/>
            <person name="Cowan T.M."/>
            <person name="Smanski M.J."/>
            <person name="Chevrette M.G."/>
            <person name="De Carvalho L.P.S."/>
            <person name="Shen B."/>
        </authorList>
    </citation>
    <scope>NUCLEOTIDE SEQUENCE [LARGE SCALE GENOMIC DNA]</scope>
    <source>
        <strain evidence="2 3">NPDC087045</strain>
    </source>
</reference>
<feature type="signal peptide" evidence="1">
    <location>
        <begin position="1"/>
        <end position="27"/>
    </location>
</feature>
<keyword evidence="1" id="KW-0732">Signal</keyword>
<keyword evidence="3" id="KW-1185">Reference proteome</keyword>
<proteinExistence type="predicted"/>
<organism evidence="2 3">
    <name type="scientific">Herbaspirillum chlorophenolicum</name>
    <dbReference type="NCBI Taxonomy" id="211589"/>
    <lineage>
        <taxon>Bacteria</taxon>
        <taxon>Pseudomonadati</taxon>
        <taxon>Pseudomonadota</taxon>
        <taxon>Betaproteobacteria</taxon>
        <taxon>Burkholderiales</taxon>
        <taxon>Oxalobacteraceae</taxon>
        <taxon>Herbaspirillum</taxon>
    </lineage>
</organism>
<evidence type="ECO:0000313" key="3">
    <source>
        <dbReference type="Proteomes" id="UP001617427"/>
    </source>
</evidence>
<dbReference type="RefSeq" id="WP_402698716.1">
    <property type="nucleotide sequence ID" value="NZ_JBIUZV010000002.1"/>
</dbReference>
<accession>A0ABW8EUW7</accession>
<protein>
    <submittedName>
        <fullName evidence="2">Uncharacterized protein</fullName>
    </submittedName>
</protein>
<evidence type="ECO:0000313" key="2">
    <source>
        <dbReference type="EMBL" id="MFJ3045254.1"/>
    </source>
</evidence>
<evidence type="ECO:0000256" key="1">
    <source>
        <dbReference type="SAM" id="SignalP"/>
    </source>
</evidence>
<name>A0ABW8EUW7_9BURK</name>
<dbReference type="EMBL" id="JBIUZV010000002">
    <property type="protein sequence ID" value="MFJ3045254.1"/>
    <property type="molecule type" value="Genomic_DNA"/>
</dbReference>
<gene>
    <name evidence="2" type="ORF">ACIPEN_05435</name>
</gene>
<feature type="chain" id="PRO_5047385312" evidence="1">
    <location>
        <begin position="28"/>
        <end position="221"/>
    </location>
</feature>
<sequence>MGLKKLTSAAMAACMALAALLPMRAGAELITGAVFQPKGENLMISPPPGWRMAYMDGRPDGDYVVDFLPPNEAHDSWREGYMGVQRRSFPDSALLDNIKARNLNVPQVAIAEIMQGAQRNCPGRFQPMGQKNTVTNGIPTSVSGGFCDRAGAAAPYGEGSVVAVFQGQERLFVVQFGWRPATQNELKEYGWRITPAKLQQYLDLLNGATLCGGADEGPCPK</sequence>
<dbReference type="Proteomes" id="UP001617427">
    <property type="component" value="Unassembled WGS sequence"/>
</dbReference>
<comment type="caution">
    <text evidence="2">The sequence shown here is derived from an EMBL/GenBank/DDBJ whole genome shotgun (WGS) entry which is preliminary data.</text>
</comment>